<comment type="caution">
    <text evidence="1">The sequence shown here is derived from an EMBL/GenBank/DDBJ whole genome shotgun (WGS) entry which is preliminary data.</text>
</comment>
<accession>A0ABS1BT28</accession>
<gene>
    <name evidence="1" type="ORF">JDW22_07425</name>
</gene>
<organism evidence="1 2">
    <name type="scientific">Kingella bonacorsii</name>
    <dbReference type="NCBI Taxonomy" id="2796361"/>
    <lineage>
        <taxon>Bacteria</taxon>
        <taxon>Pseudomonadati</taxon>
        <taxon>Pseudomonadota</taxon>
        <taxon>Betaproteobacteria</taxon>
        <taxon>Neisseriales</taxon>
        <taxon>Neisseriaceae</taxon>
        <taxon>Kingella</taxon>
    </lineage>
</organism>
<dbReference type="Proteomes" id="UP000614058">
    <property type="component" value="Unassembled WGS sequence"/>
</dbReference>
<protein>
    <submittedName>
        <fullName evidence="1">Uncharacterized protein</fullName>
    </submittedName>
</protein>
<evidence type="ECO:0000313" key="1">
    <source>
        <dbReference type="EMBL" id="MBK0396408.1"/>
    </source>
</evidence>
<evidence type="ECO:0000313" key="2">
    <source>
        <dbReference type="Proteomes" id="UP000614058"/>
    </source>
</evidence>
<reference evidence="1 2" key="1">
    <citation type="journal article" date="2021" name="Pathogens">
        <title>Isolation and Characterization of Kingella bonacorsii sp. nov., A Novel Kingella Species Detected in a Stable Periodontitis Subject.</title>
        <authorList>
            <person name="Antezack A."/>
            <person name="Boxberger M."/>
            <person name="Rolland C."/>
            <person name="Monnet-Corti V."/>
            <person name="La Scola B."/>
        </authorList>
    </citation>
    <scope>NUCLEOTIDE SEQUENCE [LARGE SCALE GENOMIC DNA]</scope>
    <source>
        <strain evidence="1 2">Marseille-Q4569</strain>
    </source>
</reference>
<proteinExistence type="predicted"/>
<name>A0ABS1BT28_9NEIS</name>
<dbReference type="RefSeq" id="WP_200522497.1">
    <property type="nucleotide sequence ID" value="NZ_JAEHNZ010000002.1"/>
</dbReference>
<sequence>MLSRFRQPEFFARPFKPRCGLLCPRPMFSGCLCMFNKGSLKIILPAMPNTFSGCLTQSYEAARKLCGDSLVYGW</sequence>
<keyword evidence="2" id="KW-1185">Reference proteome</keyword>
<dbReference type="EMBL" id="JAEHNZ010000002">
    <property type="protein sequence ID" value="MBK0396408.1"/>
    <property type="molecule type" value="Genomic_DNA"/>
</dbReference>